<sequence length="270" mass="31630">MICLTGDVHHMSMKGANQPYLQGTEVEAAERYLEIAGKFKIKSTLFFTGKCILEEYQKIKHLPSNFRLELGGHTYRAFKPRLPYKLSYRLLNRKNGPFFLQRHEIRKTVNIFKEFLDYNIVSWRDHAYRNDKNTPRLLKEAGIEYFSDIASPRILKPFLKDSLFYVPINVLPDNDYVYHGSRKPGSFNEDDLMKKPFQTKAMTVDKWLEKAQEQVKKIIDAGGISTLLVHPTCMEIADNFKTFGKLCHFLSQYETLFMREIGDQHVENFK</sequence>
<accession>A0A0S7XRY7</accession>
<dbReference type="InterPro" id="IPR011330">
    <property type="entry name" value="Glyco_hydro/deAcase_b/a-brl"/>
</dbReference>
<gene>
    <name evidence="1" type="ORF">AMJ44_11655</name>
</gene>
<dbReference type="SUPFAM" id="SSF88713">
    <property type="entry name" value="Glycoside hydrolase/deacetylase"/>
    <property type="match status" value="1"/>
</dbReference>
<dbReference type="GO" id="GO:0005975">
    <property type="term" value="P:carbohydrate metabolic process"/>
    <property type="evidence" value="ECO:0007669"/>
    <property type="project" value="InterPro"/>
</dbReference>
<comment type="caution">
    <text evidence="1">The sequence shown here is derived from an EMBL/GenBank/DDBJ whole genome shotgun (WGS) entry which is preliminary data.</text>
</comment>
<organism evidence="1 2">
    <name type="scientific">candidate division WOR-1 bacterium DG_54_3</name>
    <dbReference type="NCBI Taxonomy" id="1703775"/>
    <lineage>
        <taxon>Bacteria</taxon>
        <taxon>Bacillati</taxon>
        <taxon>Saganbacteria</taxon>
    </lineage>
</organism>
<protein>
    <recommendedName>
        <fullName evidence="3">NodB homology domain-containing protein</fullName>
    </recommendedName>
</protein>
<dbReference type="AlphaFoldDB" id="A0A0S7XRY7"/>
<proteinExistence type="predicted"/>
<dbReference type="Proteomes" id="UP000051861">
    <property type="component" value="Unassembled WGS sequence"/>
</dbReference>
<evidence type="ECO:0000313" key="2">
    <source>
        <dbReference type="Proteomes" id="UP000051861"/>
    </source>
</evidence>
<dbReference type="Gene3D" id="3.20.20.370">
    <property type="entry name" value="Glycoside hydrolase/deacetylase"/>
    <property type="match status" value="1"/>
</dbReference>
<evidence type="ECO:0000313" key="1">
    <source>
        <dbReference type="EMBL" id="KPJ64971.1"/>
    </source>
</evidence>
<name>A0A0S7XRY7_UNCSA</name>
<evidence type="ECO:0008006" key="3">
    <source>
        <dbReference type="Google" id="ProtNLM"/>
    </source>
</evidence>
<dbReference type="EMBL" id="LIZX01000152">
    <property type="protein sequence ID" value="KPJ64971.1"/>
    <property type="molecule type" value="Genomic_DNA"/>
</dbReference>
<reference evidence="1 2" key="1">
    <citation type="journal article" date="2015" name="Microbiome">
        <title>Genomic resolution of linkages in carbon, nitrogen, and sulfur cycling among widespread estuary sediment bacteria.</title>
        <authorList>
            <person name="Baker B.J."/>
            <person name="Lazar C.S."/>
            <person name="Teske A.P."/>
            <person name="Dick G.J."/>
        </authorList>
    </citation>
    <scope>NUCLEOTIDE SEQUENCE [LARGE SCALE GENOMIC DNA]</scope>
    <source>
        <strain evidence="1">DG_54_3</strain>
    </source>
</reference>